<feature type="compositionally biased region" description="Polar residues" evidence="1">
    <location>
        <begin position="46"/>
        <end position="57"/>
    </location>
</feature>
<reference evidence="3" key="1">
    <citation type="journal article" date="2012" name="PLoS Genet.">
        <title>The genomes of the fungal plant pathogens Cladosporium fulvum and Dothistroma septosporum reveal adaptation to different hosts and lifestyles but also signatures of common ancestry.</title>
        <authorList>
            <person name="de Wit P.J.G.M."/>
            <person name="van der Burgt A."/>
            <person name="Oekmen B."/>
            <person name="Stergiopoulos I."/>
            <person name="Abd-Elsalam K.A."/>
            <person name="Aerts A.L."/>
            <person name="Bahkali A.H."/>
            <person name="Beenen H.G."/>
            <person name="Chettri P."/>
            <person name="Cox M.P."/>
            <person name="Datema E."/>
            <person name="de Vries R.P."/>
            <person name="Dhillon B."/>
            <person name="Ganley A.R."/>
            <person name="Griffiths S.A."/>
            <person name="Guo Y."/>
            <person name="Hamelin R.C."/>
            <person name="Henrissat B."/>
            <person name="Kabir M.S."/>
            <person name="Jashni M.K."/>
            <person name="Kema G."/>
            <person name="Klaubauf S."/>
            <person name="Lapidus A."/>
            <person name="Levasseur A."/>
            <person name="Lindquist E."/>
            <person name="Mehrabi R."/>
            <person name="Ohm R.A."/>
            <person name="Owen T.J."/>
            <person name="Salamov A."/>
            <person name="Schwelm A."/>
            <person name="Schijlen E."/>
            <person name="Sun H."/>
            <person name="van den Burg H.A."/>
            <person name="van Ham R.C.H.J."/>
            <person name="Zhang S."/>
            <person name="Goodwin S.B."/>
            <person name="Grigoriev I.V."/>
            <person name="Collemare J."/>
            <person name="Bradshaw R.E."/>
        </authorList>
    </citation>
    <scope>NUCLEOTIDE SEQUENCE [LARGE SCALE GENOMIC DNA]</scope>
    <source>
        <strain evidence="3">NZE10 / CBS 128990</strain>
    </source>
</reference>
<dbReference type="AlphaFoldDB" id="N1PTK7"/>
<organism evidence="2 3">
    <name type="scientific">Dothistroma septosporum (strain NZE10 / CBS 128990)</name>
    <name type="common">Red band needle blight fungus</name>
    <name type="synonym">Mycosphaerella pini</name>
    <dbReference type="NCBI Taxonomy" id="675120"/>
    <lineage>
        <taxon>Eukaryota</taxon>
        <taxon>Fungi</taxon>
        <taxon>Dikarya</taxon>
        <taxon>Ascomycota</taxon>
        <taxon>Pezizomycotina</taxon>
        <taxon>Dothideomycetes</taxon>
        <taxon>Dothideomycetidae</taxon>
        <taxon>Mycosphaerellales</taxon>
        <taxon>Mycosphaerellaceae</taxon>
        <taxon>Dothistroma</taxon>
    </lineage>
</organism>
<evidence type="ECO:0000256" key="1">
    <source>
        <dbReference type="SAM" id="MobiDB-lite"/>
    </source>
</evidence>
<evidence type="ECO:0000313" key="3">
    <source>
        <dbReference type="Proteomes" id="UP000016933"/>
    </source>
</evidence>
<name>N1PTK7_DOTSN</name>
<keyword evidence="3" id="KW-1185">Reference proteome</keyword>
<proteinExistence type="predicted"/>
<dbReference type="Proteomes" id="UP000016933">
    <property type="component" value="Unassembled WGS sequence"/>
</dbReference>
<sequence length="63" mass="7157">MVCWSGITEVCVEWHQHADGNCHMIERRGDELATTEVDGTLDDRSMQQTGSRGTTQHKLTRQL</sequence>
<feature type="region of interest" description="Disordered" evidence="1">
    <location>
        <begin position="34"/>
        <end position="63"/>
    </location>
</feature>
<gene>
    <name evidence="2" type="ORF">DOTSEDRAFT_44003</name>
</gene>
<evidence type="ECO:0000313" key="2">
    <source>
        <dbReference type="EMBL" id="EME45744.1"/>
    </source>
</evidence>
<dbReference type="EMBL" id="KB446538">
    <property type="protein sequence ID" value="EME45744.1"/>
    <property type="molecule type" value="Genomic_DNA"/>
</dbReference>
<reference evidence="2 3" key="2">
    <citation type="journal article" date="2012" name="PLoS Pathog.">
        <title>Diverse lifestyles and strategies of plant pathogenesis encoded in the genomes of eighteen Dothideomycetes fungi.</title>
        <authorList>
            <person name="Ohm R.A."/>
            <person name="Feau N."/>
            <person name="Henrissat B."/>
            <person name="Schoch C.L."/>
            <person name="Horwitz B.A."/>
            <person name="Barry K.W."/>
            <person name="Condon B.J."/>
            <person name="Copeland A.C."/>
            <person name="Dhillon B."/>
            <person name="Glaser F."/>
            <person name="Hesse C.N."/>
            <person name="Kosti I."/>
            <person name="LaButti K."/>
            <person name="Lindquist E.A."/>
            <person name="Lucas S."/>
            <person name="Salamov A.A."/>
            <person name="Bradshaw R.E."/>
            <person name="Ciuffetti L."/>
            <person name="Hamelin R.C."/>
            <person name="Kema G.H.J."/>
            <person name="Lawrence C."/>
            <person name="Scott J.A."/>
            <person name="Spatafora J.W."/>
            <person name="Turgeon B.G."/>
            <person name="de Wit P.J.G.M."/>
            <person name="Zhong S."/>
            <person name="Goodwin S.B."/>
            <person name="Grigoriev I.V."/>
        </authorList>
    </citation>
    <scope>NUCLEOTIDE SEQUENCE [LARGE SCALE GENOMIC DNA]</scope>
    <source>
        <strain evidence="3">NZE10 / CBS 128990</strain>
    </source>
</reference>
<accession>N1PTK7</accession>
<dbReference type="HOGENOM" id="CLU_2885746_0_0_1"/>
<protein>
    <submittedName>
        <fullName evidence="2">Uncharacterized protein</fullName>
    </submittedName>
</protein>